<organism evidence="1 2">
    <name type="scientific">Bugula neritina</name>
    <name type="common">Brown bryozoan</name>
    <name type="synonym">Sertularia neritina</name>
    <dbReference type="NCBI Taxonomy" id="10212"/>
    <lineage>
        <taxon>Eukaryota</taxon>
        <taxon>Metazoa</taxon>
        <taxon>Spiralia</taxon>
        <taxon>Lophotrochozoa</taxon>
        <taxon>Bryozoa</taxon>
        <taxon>Gymnolaemata</taxon>
        <taxon>Cheilostomatida</taxon>
        <taxon>Flustrina</taxon>
        <taxon>Buguloidea</taxon>
        <taxon>Bugulidae</taxon>
        <taxon>Bugula</taxon>
    </lineage>
</organism>
<protein>
    <submittedName>
        <fullName evidence="1">Uncharacterized protein</fullName>
    </submittedName>
</protein>
<evidence type="ECO:0000313" key="2">
    <source>
        <dbReference type="Proteomes" id="UP000593567"/>
    </source>
</evidence>
<keyword evidence="2" id="KW-1185">Reference proteome</keyword>
<dbReference type="AlphaFoldDB" id="A0A7J7JU06"/>
<dbReference type="EMBL" id="VXIV02001817">
    <property type="protein sequence ID" value="KAF6029395.1"/>
    <property type="molecule type" value="Genomic_DNA"/>
</dbReference>
<evidence type="ECO:0000313" key="1">
    <source>
        <dbReference type="EMBL" id="KAF6029395.1"/>
    </source>
</evidence>
<proteinExistence type="predicted"/>
<reference evidence="1" key="1">
    <citation type="submission" date="2020-06" db="EMBL/GenBank/DDBJ databases">
        <title>Draft genome of Bugula neritina, a colonial animal packing powerful symbionts and potential medicines.</title>
        <authorList>
            <person name="Rayko M."/>
        </authorList>
    </citation>
    <scope>NUCLEOTIDE SEQUENCE [LARGE SCALE GENOMIC DNA]</scope>
    <source>
        <strain evidence="1">Kwan_BN1</strain>
    </source>
</reference>
<sequence length="112" mass="11972">MCFSQHDNNIIINKIPLIYQISTLCHVNEICCPASTCGGSQCVKQSTRKSPPSNNRCPAIPRKRPAICKQVRVGFTCKRGQPCPRAGEICCPGKCGGTACVRRGGNQPAALG</sequence>
<name>A0A7J7JU06_BUGNE</name>
<gene>
    <name evidence="1" type="ORF">EB796_012274</name>
</gene>
<dbReference type="Proteomes" id="UP000593567">
    <property type="component" value="Unassembled WGS sequence"/>
</dbReference>
<accession>A0A7J7JU06</accession>
<comment type="caution">
    <text evidence="1">The sequence shown here is derived from an EMBL/GenBank/DDBJ whole genome shotgun (WGS) entry which is preliminary data.</text>
</comment>